<dbReference type="RefSeq" id="WP_196376865.1">
    <property type="nucleotide sequence ID" value="NZ_CP060707.1"/>
</dbReference>
<reference evidence="2 3" key="1">
    <citation type="journal article" date="2018" name="Emerg. Microbes Infect.">
        <title>Genomic analysis of oral Campylobacter concisus strains identified a potential bacterial molecular marker associated with active Crohn's disease.</title>
        <authorList>
            <person name="Liu F."/>
            <person name="Ma R."/>
            <person name="Tay C.Y.A."/>
            <person name="Octavia S."/>
            <person name="Lan R."/>
            <person name="Chung H.K.L."/>
            <person name="Riordan S.M."/>
            <person name="Grimm M.C."/>
            <person name="Leong R.W."/>
            <person name="Tanaka M.M."/>
            <person name="Connor S."/>
            <person name="Zhang L."/>
        </authorList>
    </citation>
    <scope>NUCLEOTIDE SEQUENCE [LARGE SCALE GENOMIC DNA]</scope>
    <source>
        <strain evidence="2 3">P1CDO2</strain>
    </source>
</reference>
<keyword evidence="1" id="KW-1133">Transmembrane helix</keyword>
<protein>
    <submittedName>
        <fullName evidence="2">Uncharacterized protein</fullName>
    </submittedName>
</protein>
<feature type="transmembrane region" description="Helical" evidence="1">
    <location>
        <begin position="12"/>
        <end position="29"/>
    </location>
</feature>
<evidence type="ECO:0000313" key="2">
    <source>
        <dbReference type="EMBL" id="QPH90177.1"/>
    </source>
</evidence>
<gene>
    <name evidence="2" type="ORF">CVT00_01135</name>
</gene>
<proteinExistence type="predicted"/>
<keyword evidence="1" id="KW-0472">Membrane</keyword>
<dbReference type="EMBL" id="CP060707">
    <property type="protein sequence ID" value="QPH90177.1"/>
    <property type="molecule type" value="Genomic_DNA"/>
</dbReference>
<dbReference type="Proteomes" id="UP000594508">
    <property type="component" value="Chromosome"/>
</dbReference>
<evidence type="ECO:0000313" key="3">
    <source>
        <dbReference type="Proteomes" id="UP000594508"/>
    </source>
</evidence>
<keyword evidence="1" id="KW-0812">Transmembrane</keyword>
<organism evidence="2 3">
    <name type="scientific">Campylobacter concisus</name>
    <dbReference type="NCBI Taxonomy" id="199"/>
    <lineage>
        <taxon>Bacteria</taxon>
        <taxon>Pseudomonadati</taxon>
        <taxon>Campylobacterota</taxon>
        <taxon>Epsilonproteobacteria</taxon>
        <taxon>Campylobacterales</taxon>
        <taxon>Campylobacteraceae</taxon>
        <taxon>Campylobacter</taxon>
    </lineage>
</organism>
<dbReference type="AlphaFoldDB" id="A0A7S9REV5"/>
<name>A0A7S9REV5_9BACT</name>
<accession>A0A7S9REV5</accession>
<sequence length="102" mass="11317">MSAAIDFFGKYGMALVVIAFFAFIYISNVKSERERHKKEYEAIRREEVSRISDGVAGGILAVFTNEDFLQALKDGAYIKIDINVDGSQNIVIAGSHNNIAKE</sequence>
<evidence type="ECO:0000256" key="1">
    <source>
        <dbReference type="SAM" id="Phobius"/>
    </source>
</evidence>